<name>A0A2P2JCT7_RHIMU</name>
<dbReference type="AlphaFoldDB" id="A0A2P2JCT7"/>
<evidence type="ECO:0000313" key="1">
    <source>
        <dbReference type="EMBL" id="MBW91295.1"/>
    </source>
</evidence>
<dbReference type="EMBL" id="GGEC01010812">
    <property type="protein sequence ID" value="MBW91295.1"/>
    <property type="molecule type" value="Transcribed_RNA"/>
</dbReference>
<reference evidence="1" key="1">
    <citation type="submission" date="2018-02" db="EMBL/GenBank/DDBJ databases">
        <title>Rhizophora mucronata_Transcriptome.</title>
        <authorList>
            <person name="Meera S.P."/>
            <person name="Sreeshan A."/>
            <person name="Augustine A."/>
        </authorList>
    </citation>
    <scope>NUCLEOTIDE SEQUENCE</scope>
    <source>
        <tissue evidence="1">Leaf</tissue>
    </source>
</reference>
<organism evidence="1">
    <name type="scientific">Rhizophora mucronata</name>
    <name type="common">Asiatic mangrove</name>
    <dbReference type="NCBI Taxonomy" id="61149"/>
    <lineage>
        <taxon>Eukaryota</taxon>
        <taxon>Viridiplantae</taxon>
        <taxon>Streptophyta</taxon>
        <taxon>Embryophyta</taxon>
        <taxon>Tracheophyta</taxon>
        <taxon>Spermatophyta</taxon>
        <taxon>Magnoliopsida</taxon>
        <taxon>eudicotyledons</taxon>
        <taxon>Gunneridae</taxon>
        <taxon>Pentapetalae</taxon>
        <taxon>rosids</taxon>
        <taxon>fabids</taxon>
        <taxon>Malpighiales</taxon>
        <taxon>Rhizophoraceae</taxon>
        <taxon>Rhizophora</taxon>
    </lineage>
</organism>
<protein>
    <submittedName>
        <fullName evidence="1">Uncharacterized protein</fullName>
    </submittedName>
</protein>
<sequence length="61" mass="6688">MIQLQTVLTCVIDAYSLALSRIVITSFFHTGKSSTSWNYQLAWPHGEAAKLQGATVKSDVC</sequence>
<proteinExistence type="predicted"/>
<accession>A0A2P2JCT7</accession>